<dbReference type="EMBL" id="BAYM01000009">
    <property type="protein sequence ID" value="GAN35657.1"/>
    <property type="molecule type" value="Genomic_DNA"/>
</dbReference>
<dbReference type="SUPFAM" id="SSF159006">
    <property type="entry name" value="YopX-like"/>
    <property type="match status" value="1"/>
</dbReference>
<evidence type="ECO:0000313" key="2">
    <source>
        <dbReference type="EMBL" id="GAN35657.1"/>
    </source>
</evidence>
<name>A0A0C9Q759_LACPA</name>
<reference evidence="3" key="1">
    <citation type="submission" date="2014-05" db="EMBL/GenBank/DDBJ databases">
        <title>Whole genome sequencing of Lactobacillus casei NRIC0644.</title>
        <authorList>
            <person name="Atarashi H."/>
            <person name="Yoshida Y."/>
            <person name="Fujimura S."/>
            <person name="Tanaka N."/>
            <person name="Shiwa Y."/>
            <person name="Yoshikawa H."/>
            <person name="Okada S."/>
            <person name="Nakagawa J."/>
        </authorList>
    </citation>
    <scope>NUCLEOTIDE SEQUENCE [LARGE SCALE GENOMIC DNA]</scope>
    <source>
        <strain evidence="3">NRIC0644</strain>
    </source>
</reference>
<comment type="caution">
    <text evidence="2">The sequence shown here is derived from an EMBL/GenBank/DDBJ whole genome shotgun (WGS) entry which is preliminary data.</text>
</comment>
<sequence length="126" mass="14491">MKREIKFRAYRKSTQNICNVLSIDFEKEWVLLSDGDEEDISDLDLMQYTGLHDKNGREIYENDLLQCTSYTYGNGETGKTSLLVKYDEMSAGFIAGPYMLGKLMDIRKCEVIGNIFENPELLEGKQ</sequence>
<organism evidence="2 3">
    <name type="scientific">Lacticaseibacillus paracasei NRIC 0644</name>
    <dbReference type="NCBI Taxonomy" id="1435038"/>
    <lineage>
        <taxon>Bacteria</taxon>
        <taxon>Bacillati</taxon>
        <taxon>Bacillota</taxon>
        <taxon>Bacilli</taxon>
        <taxon>Lactobacillales</taxon>
        <taxon>Lactobacillaceae</taxon>
        <taxon>Lacticaseibacillus</taxon>
    </lineage>
</organism>
<dbReference type="RefSeq" id="WP_045624642.1">
    <property type="nucleotide sequence ID" value="NZ_BAYM01000009.1"/>
</dbReference>
<evidence type="ECO:0000313" key="3">
    <source>
        <dbReference type="Proteomes" id="UP000032552"/>
    </source>
</evidence>
<dbReference type="AlphaFoldDB" id="A0A0C9Q759"/>
<accession>A0A0C9Q759</accession>
<protein>
    <recommendedName>
        <fullName evidence="1">YopX protein domain-containing protein</fullName>
    </recommendedName>
</protein>
<feature type="domain" description="YopX protein" evidence="1">
    <location>
        <begin position="6"/>
        <end position="123"/>
    </location>
</feature>
<proteinExistence type="predicted"/>
<evidence type="ECO:0000259" key="1">
    <source>
        <dbReference type="Pfam" id="PF09643"/>
    </source>
</evidence>
<dbReference type="InterPro" id="IPR023385">
    <property type="entry name" value="YopX-like_C"/>
</dbReference>
<dbReference type="Gene3D" id="2.30.30.290">
    <property type="entry name" value="YopX-like domains"/>
    <property type="match status" value="1"/>
</dbReference>
<dbReference type="Proteomes" id="UP000032552">
    <property type="component" value="Unassembled WGS sequence"/>
</dbReference>
<gene>
    <name evidence="2" type="ORF">LC0644_0246</name>
</gene>
<dbReference type="Pfam" id="PF09643">
    <property type="entry name" value="YopX"/>
    <property type="match status" value="1"/>
</dbReference>
<dbReference type="InterPro" id="IPR019096">
    <property type="entry name" value="YopX_protein"/>
</dbReference>